<accession>A0AAN7XZA4</accession>
<keyword evidence="2" id="KW-1185">Reference proteome</keyword>
<sequence>MPTRPVSAAGCWHNLQTGEEGFTDISTAAHYSTEQAACLLDQPRHLFILTGFTDVWARTVGFGLCGNGQFTRRGVGGGPGLVRAV</sequence>
<name>A0AAN7XZA4_ELEMC</name>
<gene>
    <name evidence="1" type="ORF">PBY51_024164</name>
</gene>
<dbReference type="Proteomes" id="UP001346869">
    <property type="component" value="Unassembled WGS sequence"/>
</dbReference>
<dbReference type="AlphaFoldDB" id="A0AAN7XZA4"/>
<dbReference type="EMBL" id="JAUZQC010000006">
    <property type="protein sequence ID" value="KAK5869449.1"/>
    <property type="molecule type" value="Genomic_DNA"/>
</dbReference>
<evidence type="ECO:0000313" key="1">
    <source>
        <dbReference type="EMBL" id="KAK5869449.1"/>
    </source>
</evidence>
<protein>
    <submittedName>
        <fullName evidence="1">Uncharacterized protein</fullName>
    </submittedName>
</protein>
<organism evidence="1 2">
    <name type="scientific">Eleginops maclovinus</name>
    <name type="common">Patagonian blennie</name>
    <name type="synonym">Eleginus maclovinus</name>
    <dbReference type="NCBI Taxonomy" id="56733"/>
    <lineage>
        <taxon>Eukaryota</taxon>
        <taxon>Metazoa</taxon>
        <taxon>Chordata</taxon>
        <taxon>Craniata</taxon>
        <taxon>Vertebrata</taxon>
        <taxon>Euteleostomi</taxon>
        <taxon>Actinopterygii</taxon>
        <taxon>Neopterygii</taxon>
        <taxon>Teleostei</taxon>
        <taxon>Neoteleostei</taxon>
        <taxon>Acanthomorphata</taxon>
        <taxon>Eupercaria</taxon>
        <taxon>Perciformes</taxon>
        <taxon>Notothenioidei</taxon>
        <taxon>Eleginopidae</taxon>
        <taxon>Eleginops</taxon>
    </lineage>
</organism>
<reference evidence="1 2" key="1">
    <citation type="journal article" date="2023" name="Genes (Basel)">
        <title>Chromosome-Level Genome Assembly and Circadian Gene Repertoire of the Patagonia Blennie Eleginops maclovinus-The Closest Ancestral Proxy of Antarctic Cryonotothenioids.</title>
        <authorList>
            <person name="Cheng C.C."/>
            <person name="Rivera-Colon A.G."/>
            <person name="Minhas B.F."/>
            <person name="Wilson L."/>
            <person name="Rayamajhi N."/>
            <person name="Vargas-Chacoff L."/>
            <person name="Catchen J.M."/>
        </authorList>
    </citation>
    <scope>NUCLEOTIDE SEQUENCE [LARGE SCALE GENOMIC DNA]</scope>
    <source>
        <strain evidence="1">JMC-PN-2008</strain>
    </source>
</reference>
<comment type="caution">
    <text evidence="1">The sequence shown here is derived from an EMBL/GenBank/DDBJ whole genome shotgun (WGS) entry which is preliminary data.</text>
</comment>
<reference evidence="1 2" key="2">
    <citation type="journal article" date="2023" name="Mol. Biol. Evol.">
        <title>Genomics of Secondarily Temperate Adaptation in the Only Non-Antarctic Icefish.</title>
        <authorList>
            <person name="Rivera-Colon A.G."/>
            <person name="Rayamajhi N."/>
            <person name="Minhas B.F."/>
            <person name="Madrigal G."/>
            <person name="Bilyk K.T."/>
            <person name="Yoon V."/>
            <person name="Hune M."/>
            <person name="Gregory S."/>
            <person name="Cheng C.H.C."/>
            <person name="Catchen J.M."/>
        </authorList>
    </citation>
    <scope>NUCLEOTIDE SEQUENCE [LARGE SCALE GENOMIC DNA]</scope>
    <source>
        <strain evidence="1">JMC-PN-2008</strain>
    </source>
</reference>
<evidence type="ECO:0000313" key="2">
    <source>
        <dbReference type="Proteomes" id="UP001346869"/>
    </source>
</evidence>
<proteinExistence type="predicted"/>